<accession>A0A6L2L707</accession>
<dbReference type="EMBL" id="BKCJ010003741">
    <property type="protein sequence ID" value="GEU56900.1"/>
    <property type="molecule type" value="Genomic_DNA"/>
</dbReference>
<dbReference type="Gene3D" id="1.10.340.70">
    <property type="match status" value="1"/>
</dbReference>
<proteinExistence type="predicted"/>
<feature type="non-terminal residue" evidence="4">
    <location>
        <position position="1"/>
    </location>
</feature>
<dbReference type="Pfam" id="PF19259">
    <property type="entry name" value="Ty3_capsid"/>
    <property type="match status" value="1"/>
</dbReference>
<dbReference type="PANTHER" id="PTHR15503">
    <property type="entry name" value="LDOC1 RELATED"/>
    <property type="match status" value="1"/>
</dbReference>
<feature type="region of interest" description="Disordered" evidence="2">
    <location>
        <begin position="256"/>
        <end position="278"/>
    </location>
</feature>
<dbReference type="GO" id="GO:0008270">
    <property type="term" value="F:zinc ion binding"/>
    <property type="evidence" value="ECO:0007669"/>
    <property type="project" value="UniProtKB-KW"/>
</dbReference>
<keyword evidence="1" id="KW-0862">Zinc</keyword>
<sequence length="681" mass="78577">DQRRNEQIAKDAKIARIHAEEELQMMIDGLDINNEMIAKHLHELDQGSTKKKKTAEEVSKEDLKEMMQLVLVEEVYVEALQVKHPIIDWEIHTEGKREYWKIIRLGGHTSASSDKEKELWVELKRLFEPDHEEQLWTHTKALMHDPLEWKLYDTCGVHHIFTKDQEIFMLGSRSISWEQQAGHAAYTDRFHELARLLPHLVTSKSRKIERYMYGLALQIYRMVAAIEPKTMQKAMQISGAMTDEAVRNGSIKKVAKRENVEEPSWNENGRDDNKRTKTGNALATTANPVGRANVGAWPKCTTCNSYHALGGPCRICFNCNHPGHLENDCRGVPRNVNLVNARNPPGRRNQENQARGRAFMLGVEEARQDSNIMTGIYPSELGFRYEIKIVSGKLVEIDKVIKGCRLEIEGHVFDIDLIPFEHGSFDVIIGMDWLSNHKAEIICHEKVVRIPLLDGKVLKVLGERPKEKVRLLMSAKASNKNLKEILMVRDFLEVNSRNSKTKVSFDQVRRLGERRNYDYEIRYHLGKANVVADALSKKERVKPKRVRAMNMILQSSIKDRILAAQKEVVDEITRLQKGDDKMHYDLRDRYWWPGMKKDIADVRCAPFEALYGRKCRSPIMWTEVGEGQLIGPELVQETSKKISQIKHRLKAVRDRQKSYADKRRKPLEFSVGDYVLLKVSP</sequence>
<name>A0A6L2L707_TANCI</name>
<evidence type="ECO:0000313" key="4">
    <source>
        <dbReference type="EMBL" id="GEU56900.1"/>
    </source>
</evidence>
<keyword evidence="1" id="KW-0479">Metal-binding</keyword>
<dbReference type="InterPro" id="IPR032567">
    <property type="entry name" value="RTL1-rel"/>
</dbReference>
<dbReference type="InterPro" id="IPR021109">
    <property type="entry name" value="Peptidase_aspartic_dom_sf"/>
</dbReference>
<feature type="domain" description="CCHC-type" evidence="3">
    <location>
        <begin position="316"/>
        <end position="330"/>
    </location>
</feature>
<dbReference type="AlphaFoldDB" id="A0A6L2L707"/>
<organism evidence="4">
    <name type="scientific">Tanacetum cinerariifolium</name>
    <name type="common">Dalmatian daisy</name>
    <name type="synonym">Chrysanthemum cinerariifolium</name>
    <dbReference type="NCBI Taxonomy" id="118510"/>
    <lineage>
        <taxon>Eukaryota</taxon>
        <taxon>Viridiplantae</taxon>
        <taxon>Streptophyta</taxon>
        <taxon>Embryophyta</taxon>
        <taxon>Tracheophyta</taxon>
        <taxon>Spermatophyta</taxon>
        <taxon>Magnoliopsida</taxon>
        <taxon>eudicotyledons</taxon>
        <taxon>Gunneridae</taxon>
        <taxon>Pentapetalae</taxon>
        <taxon>asterids</taxon>
        <taxon>campanulids</taxon>
        <taxon>Asterales</taxon>
        <taxon>Asteraceae</taxon>
        <taxon>Asteroideae</taxon>
        <taxon>Anthemideae</taxon>
        <taxon>Anthemidinae</taxon>
        <taxon>Tanacetum</taxon>
    </lineage>
</organism>
<evidence type="ECO:0000259" key="3">
    <source>
        <dbReference type="PROSITE" id="PS50158"/>
    </source>
</evidence>
<dbReference type="PROSITE" id="PS50158">
    <property type="entry name" value="ZF_CCHC"/>
    <property type="match status" value="1"/>
</dbReference>
<dbReference type="InterPro" id="IPR001878">
    <property type="entry name" value="Znf_CCHC"/>
</dbReference>
<dbReference type="InterPro" id="IPR045358">
    <property type="entry name" value="Ty3_capsid"/>
</dbReference>
<dbReference type="CDD" id="cd00303">
    <property type="entry name" value="retropepsin_like"/>
    <property type="match status" value="1"/>
</dbReference>
<keyword evidence="1" id="KW-0863">Zinc-finger</keyword>
<dbReference type="Pfam" id="PF08284">
    <property type="entry name" value="RVP_2"/>
    <property type="match status" value="1"/>
</dbReference>
<reference evidence="4" key="1">
    <citation type="journal article" date="2019" name="Sci. Rep.">
        <title>Draft genome of Tanacetum cinerariifolium, the natural source of mosquito coil.</title>
        <authorList>
            <person name="Yamashiro T."/>
            <person name="Shiraishi A."/>
            <person name="Satake H."/>
            <person name="Nakayama K."/>
        </authorList>
    </citation>
    <scope>NUCLEOTIDE SEQUENCE</scope>
</reference>
<evidence type="ECO:0000256" key="1">
    <source>
        <dbReference type="PROSITE-ProRule" id="PRU00047"/>
    </source>
</evidence>
<dbReference type="GO" id="GO:0003676">
    <property type="term" value="F:nucleic acid binding"/>
    <property type="evidence" value="ECO:0007669"/>
    <property type="project" value="InterPro"/>
</dbReference>
<dbReference type="PANTHER" id="PTHR15503:SF45">
    <property type="entry name" value="RNA-DIRECTED DNA POLYMERASE HOMOLOG"/>
    <property type="match status" value="1"/>
</dbReference>
<comment type="caution">
    <text evidence="4">The sequence shown here is derived from an EMBL/GenBank/DDBJ whole genome shotgun (WGS) entry which is preliminary data.</text>
</comment>
<protein>
    <recommendedName>
        <fullName evidence="3">CCHC-type domain-containing protein</fullName>
    </recommendedName>
</protein>
<dbReference type="Gene3D" id="2.40.70.10">
    <property type="entry name" value="Acid Proteases"/>
    <property type="match status" value="1"/>
</dbReference>
<evidence type="ECO:0000256" key="2">
    <source>
        <dbReference type="SAM" id="MobiDB-lite"/>
    </source>
</evidence>
<gene>
    <name evidence="4" type="ORF">Tci_028878</name>
</gene>